<organism evidence="2 3">
    <name type="scientific">Pseudomonas taetrolens</name>
    <dbReference type="NCBI Taxonomy" id="47884"/>
    <lineage>
        <taxon>Bacteria</taxon>
        <taxon>Pseudomonadati</taxon>
        <taxon>Pseudomonadota</taxon>
        <taxon>Gammaproteobacteria</taxon>
        <taxon>Pseudomonadales</taxon>
        <taxon>Pseudomonadaceae</taxon>
        <taxon>Pseudomonas</taxon>
    </lineage>
</organism>
<keyword evidence="1" id="KW-0732">Signal</keyword>
<keyword evidence="3" id="KW-1185">Reference proteome</keyword>
<comment type="caution">
    <text evidence="2">The sequence shown here is derived from an EMBL/GenBank/DDBJ whole genome shotgun (WGS) entry which is preliminary data.</text>
</comment>
<dbReference type="Pfam" id="PF16219">
    <property type="entry name" value="DUF4879"/>
    <property type="match status" value="1"/>
</dbReference>
<dbReference type="InterPro" id="IPR032624">
    <property type="entry name" value="DUF4879"/>
</dbReference>
<protein>
    <recommendedName>
        <fullName evidence="4">Lipoprotein</fullName>
    </recommendedName>
</protein>
<sequence length="149" mass="16014">MKRIIKPVFVCLSLLVGLSTSAGLNAAPAMPLSRIEILKVVSVSCAVEDVSDARERTRCDHNGPGIKVYVLERGYGGQPNVTLDGQEVDGVRTPVCNQGEGLVTCQGAGTTVGYVYTFDLGNRNGGWFQFSNASLVPPHNRFSARLFIK</sequence>
<dbReference type="RefSeq" id="WP_048378273.1">
    <property type="nucleotide sequence ID" value="NZ_CAXAOF010000002.1"/>
</dbReference>
<evidence type="ECO:0000256" key="1">
    <source>
        <dbReference type="SAM" id="SignalP"/>
    </source>
</evidence>
<proteinExistence type="predicted"/>
<name>A0A1H4KSU4_PSETA</name>
<gene>
    <name evidence="2" type="ORF">SAMN04490203_0798</name>
</gene>
<dbReference type="Proteomes" id="UP000183155">
    <property type="component" value="Unassembled WGS sequence"/>
</dbReference>
<evidence type="ECO:0000313" key="3">
    <source>
        <dbReference type="Proteomes" id="UP000183155"/>
    </source>
</evidence>
<evidence type="ECO:0008006" key="4">
    <source>
        <dbReference type="Google" id="ProtNLM"/>
    </source>
</evidence>
<reference evidence="2 3" key="1">
    <citation type="submission" date="2016-10" db="EMBL/GenBank/DDBJ databases">
        <authorList>
            <person name="Varghese N."/>
            <person name="Submissions S."/>
        </authorList>
    </citation>
    <scope>NUCLEOTIDE SEQUENCE [LARGE SCALE GENOMIC DNA]</scope>
    <source>
        <strain evidence="2 3">BS3652</strain>
    </source>
</reference>
<dbReference type="EMBL" id="FNRS01000001">
    <property type="protein sequence ID" value="SEB61587.1"/>
    <property type="molecule type" value="Genomic_DNA"/>
</dbReference>
<accession>A0A1H4KSU4</accession>
<evidence type="ECO:0000313" key="2">
    <source>
        <dbReference type="EMBL" id="SEB61587.1"/>
    </source>
</evidence>
<feature type="chain" id="PRO_5045389149" description="Lipoprotein" evidence="1">
    <location>
        <begin position="23"/>
        <end position="149"/>
    </location>
</feature>
<feature type="signal peptide" evidence="1">
    <location>
        <begin position="1"/>
        <end position="22"/>
    </location>
</feature>